<evidence type="ECO:0000256" key="1">
    <source>
        <dbReference type="SAM" id="Phobius"/>
    </source>
</evidence>
<keyword evidence="1" id="KW-0812">Transmembrane</keyword>
<proteinExistence type="predicted"/>
<name>A0A327NE83_9BACT</name>
<keyword evidence="1" id="KW-0472">Membrane</keyword>
<gene>
    <name evidence="2" type="ORF">HMF3257_02810</name>
</gene>
<organism evidence="2 3">
    <name type="scientific">Spirosoma telluris</name>
    <dbReference type="NCBI Taxonomy" id="2183553"/>
    <lineage>
        <taxon>Bacteria</taxon>
        <taxon>Pseudomonadati</taxon>
        <taxon>Bacteroidota</taxon>
        <taxon>Cytophagia</taxon>
        <taxon>Cytophagales</taxon>
        <taxon>Cytophagaceae</taxon>
        <taxon>Spirosoma</taxon>
    </lineage>
</organism>
<evidence type="ECO:0000313" key="3">
    <source>
        <dbReference type="Proteomes" id="UP000249016"/>
    </source>
</evidence>
<sequence>MSFTVGFVLITQFLSGFGLMTRLRAVTTGYSLLGLSMLAGLGLSSGIPIILQLIYLPIAPTLYLQDWQSWRVYHCYYYKVNQPICECSSPGNDLRFVCASYPF</sequence>
<dbReference type="Proteomes" id="UP000249016">
    <property type="component" value="Unassembled WGS sequence"/>
</dbReference>
<dbReference type="EMBL" id="QLII01000001">
    <property type="protein sequence ID" value="RAI73621.1"/>
    <property type="molecule type" value="Genomic_DNA"/>
</dbReference>
<comment type="caution">
    <text evidence="2">The sequence shown here is derived from an EMBL/GenBank/DDBJ whole genome shotgun (WGS) entry which is preliminary data.</text>
</comment>
<keyword evidence="1" id="KW-1133">Transmembrane helix</keyword>
<dbReference type="AlphaFoldDB" id="A0A327NE83"/>
<accession>A0A327NE83</accession>
<evidence type="ECO:0000313" key="2">
    <source>
        <dbReference type="EMBL" id="RAI73621.1"/>
    </source>
</evidence>
<dbReference type="RefSeq" id="WP_111340499.1">
    <property type="nucleotide sequence ID" value="NZ_QLII01000001.1"/>
</dbReference>
<protein>
    <submittedName>
        <fullName evidence="2">Uncharacterized protein</fullName>
    </submittedName>
</protein>
<reference evidence="2 3" key="1">
    <citation type="submission" date="2018-06" db="EMBL/GenBank/DDBJ databases">
        <title>Spirosoma sp. HMF3257 Genome sequencing and assembly.</title>
        <authorList>
            <person name="Kang H."/>
            <person name="Cha I."/>
            <person name="Kim H."/>
            <person name="Kang J."/>
            <person name="Joh K."/>
        </authorList>
    </citation>
    <scope>NUCLEOTIDE SEQUENCE [LARGE SCALE GENOMIC DNA]</scope>
    <source>
        <strain evidence="2 3">HMF3257</strain>
    </source>
</reference>
<keyword evidence="3" id="KW-1185">Reference proteome</keyword>
<feature type="transmembrane region" description="Helical" evidence="1">
    <location>
        <begin position="35"/>
        <end position="56"/>
    </location>
</feature>